<dbReference type="AlphaFoldDB" id="A0A1V1VGS1"/>
<evidence type="ECO:0000313" key="2">
    <source>
        <dbReference type="Proteomes" id="UP000516656"/>
    </source>
</evidence>
<sequence length="186" mass="20432">MTRIDELSAQQSQLSAGDSVVSKYGMIISYIASAVLELLSWLFVCVTSAYYQEKRTHTQCCTVERTQHIMNVQAPDSAIIAVNSPSQLSAVVTHSNAVNDACLGTKCDECDSECVLPAVAGYDIPQCHAQMYLDIKNAVLAKTVKPNQRGINQSFRGAGRKLMNQVLEDLKDVGFLKPYRNGYTYA</sequence>
<gene>
    <name evidence="1" type="ORF">IC627_22330</name>
</gene>
<dbReference type="Proteomes" id="UP000516656">
    <property type="component" value="Plasmid unnamed1"/>
</dbReference>
<accession>A0A1V1VGS1</accession>
<protein>
    <submittedName>
        <fullName evidence="1">Uncharacterized protein</fullName>
    </submittedName>
</protein>
<organism evidence="1 2">
    <name type="scientific">Photobacterium damsela subsp. piscicida</name>
    <name type="common">Pasteurella piscicida</name>
    <dbReference type="NCBI Taxonomy" id="38294"/>
    <lineage>
        <taxon>Bacteria</taxon>
        <taxon>Pseudomonadati</taxon>
        <taxon>Pseudomonadota</taxon>
        <taxon>Gammaproteobacteria</taxon>
        <taxon>Vibrionales</taxon>
        <taxon>Vibrionaceae</taxon>
        <taxon>Photobacterium</taxon>
    </lineage>
</organism>
<geneLocation type="plasmid" evidence="1 2">
    <name>unnamed1</name>
</geneLocation>
<reference evidence="1 2" key="1">
    <citation type="submission" date="2020-09" db="EMBL/GenBank/DDBJ databases">
        <title>Complete, closed and curated genome sequences of Photobacterium damselae subsp. piscicida isolates from Australia indicate localised evolution and additional plasmid-borne pathogenicity mechanisms.</title>
        <authorList>
            <person name="Baseggio L."/>
            <person name="Silayeva O."/>
            <person name="Buller N."/>
            <person name="Landos M."/>
            <person name="Engelstaedter J."/>
            <person name="Barnes A.C."/>
        </authorList>
    </citation>
    <scope>NUCLEOTIDE SEQUENCE [LARGE SCALE GENOMIC DNA]</scope>
    <source>
        <strain evidence="1 2">AS-16-0540-1</strain>
        <plasmid evidence="1 2">unnamed1</plasmid>
    </source>
</reference>
<proteinExistence type="predicted"/>
<dbReference type="RefSeq" id="WP_086959540.1">
    <property type="nucleotide sequence ID" value="NZ_BDMQ01000003.1"/>
</dbReference>
<dbReference type="EMBL" id="CP061856">
    <property type="protein sequence ID" value="QOD58927.1"/>
    <property type="molecule type" value="Genomic_DNA"/>
</dbReference>
<evidence type="ECO:0000313" key="1">
    <source>
        <dbReference type="EMBL" id="QOD58927.1"/>
    </source>
</evidence>
<name>A0A1V1VGS1_PHODP</name>
<keyword evidence="1" id="KW-0614">Plasmid</keyword>